<dbReference type="GO" id="GO:0019005">
    <property type="term" value="C:SCF ubiquitin ligase complex"/>
    <property type="evidence" value="ECO:0007669"/>
    <property type="project" value="TreeGrafter"/>
</dbReference>
<dbReference type="OrthoDB" id="10420130at2759"/>
<protein>
    <recommendedName>
        <fullName evidence="3">F-box domain-containing protein</fullName>
    </recommendedName>
</protein>
<dbReference type="EMBL" id="GG745337">
    <property type="protein sequence ID" value="KNE61289.1"/>
    <property type="molecule type" value="Genomic_DNA"/>
</dbReference>
<dbReference type="Gene3D" id="3.80.10.10">
    <property type="entry name" value="Ribonuclease Inhibitor"/>
    <property type="match status" value="1"/>
</dbReference>
<reference evidence="2" key="2">
    <citation type="submission" date="2009-11" db="EMBL/GenBank/DDBJ databases">
        <title>The Genome Sequence of Allomyces macrogynus strain ATCC 38327.</title>
        <authorList>
            <consortium name="The Broad Institute Genome Sequencing Platform"/>
            <person name="Russ C."/>
            <person name="Cuomo C."/>
            <person name="Shea T."/>
            <person name="Young S.K."/>
            <person name="Zeng Q."/>
            <person name="Koehrsen M."/>
            <person name="Haas B."/>
            <person name="Borodovsky M."/>
            <person name="Guigo R."/>
            <person name="Alvarado L."/>
            <person name="Berlin A."/>
            <person name="Borenstein D."/>
            <person name="Chen Z."/>
            <person name="Engels R."/>
            <person name="Freedman E."/>
            <person name="Gellesch M."/>
            <person name="Goldberg J."/>
            <person name="Griggs A."/>
            <person name="Gujja S."/>
            <person name="Heiman D."/>
            <person name="Hepburn T."/>
            <person name="Howarth C."/>
            <person name="Jen D."/>
            <person name="Larson L."/>
            <person name="Lewis B."/>
            <person name="Mehta T."/>
            <person name="Park D."/>
            <person name="Pearson M."/>
            <person name="Roberts A."/>
            <person name="Saif S."/>
            <person name="Shenoy N."/>
            <person name="Sisk P."/>
            <person name="Stolte C."/>
            <person name="Sykes S."/>
            <person name="Walk T."/>
            <person name="White J."/>
            <person name="Yandava C."/>
            <person name="Burger G."/>
            <person name="Gray M.W."/>
            <person name="Holland P.W.H."/>
            <person name="King N."/>
            <person name="Lang F.B.F."/>
            <person name="Roger A.J."/>
            <person name="Ruiz-Trillo I."/>
            <person name="Lander E."/>
            <person name="Nusbaum C."/>
        </authorList>
    </citation>
    <scope>NUCLEOTIDE SEQUENCE [LARGE SCALE GENOMIC DNA]</scope>
    <source>
        <strain evidence="2">ATCC 38327</strain>
    </source>
</reference>
<sequence>MRTFQTPSAVRSAAVRRVATLSTCSAVDDRSSPRPATAILTGTTRKNKTMYTAPPAFDDIDAVPDVCTAAWTAVLLPRLHRYLSGDRLELVSHLGPVCRAWYFAAARAHYHDVTVPSRSKLAALLDSWQPTSSNTSSVPALGSFVRTLRVADIREPSFVTSSDPVNDDWLGQLAAICPNVTRLELDRVQVLSDECLGTLAMRFAPAAATSSKFVGKFSKGKHTTAADPQRPFARLEALALRRCPNLTPRGTRLLLQLHGAIDSRGAWPPNPNLSSLAVVECEYTLDHALLVAILYGLNDTPTSSTALPSYQDAVASTLAQWTHLDLSGMTVLFNDPACIEALITAAMAYRLRSLQSLHMAGARIRHPHALPSLLRALPPLTDLDLANTFVPSFPTDESVWATHAPSLTRLNIAGVSAAQRTDRDALAYLLTHVLTSLRDLVLAYTDDVDDDGTAAGDVGLPIPAAQLALTRVDTLTVHVRAGPNPCGGLPTQLVRVMMGGEHGGPRRLVVHGPRVQPRYDRVAAVMMASGSVLDAGDRAYVGIAAAGGVLDEDAVDLVNGELKVREEGGRGWRKVVLVHDAERFDLL</sequence>
<evidence type="ECO:0000313" key="2">
    <source>
        <dbReference type="Proteomes" id="UP000054350"/>
    </source>
</evidence>
<accession>A0A0L0SFS2</accession>
<dbReference type="PANTHER" id="PTHR13318">
    <property type="entry name" value="PARTNER OF PAIRED, ISOFORM B-RELATED"/>
    <property type="match status" value="1"/>
</dbReference>
<gene>
    <name evidence="1" type="ORF">AMAG_07030</name>
</gene>
<dbReference type="VEuPathDB" id="FungiDB:AMAG_07030"/>
<evidence type="ECO:0008006" key="3">
    <source>
        <dbReference type="Google" id="ProtNLM"/>
    </source>
</evidence>
<dbReference type="AlphaFoldDB" id="A0A0L0SFS2"/>
<dbReference type="PANTHER" id="PTHR13318:SF106">
    <property type="entry name" value="F-BOX_LRR-REPEAT PROTEIN 2"/>
    <property type="match status" value="1"/>
</dbReference>
<name>A0A0L0SFS2_ALLM3</name>
<proteinExistence type="predicted"/>
<organism evidence="1 2">
    <name type="scientific">Allomyces macrogynus (strain ATCC 38327)</name>
    <name type="common">Allomyces javanicus var. macrogynus</name>
    <dbReference type="NCBI Taxonomy" id="578462"/>
    <lineage>
        <taxon>Eukaryota</taxon>
        <taxon>Fungi</taxon>
        <taxon>Fungi incertae sedis</taxon>
        <taxon>Blastocladiomycota</taxon>
        <taxon>Blastocladiomycetes</taxon>
        <taxon>Blastocladiales</taxon>
        <taxon>Blastocladiaceae</taxon>
        <taxon>Allomyces</taxon>
    </lineage>
</organism>
<dbReference type="Proteomes" id="UP000054350">
    <property type="component" value="Unassembled WGS sequence"/>
</dbReference>
<reference evidence="1 2" key="1">
    <citation type="submission" date="2009-11" db="EMBL/GenBank/DDBJ databases">
        <title>Annotation of Allomyces macrogynus ATCC 38327.</title>
        <authorList>
            <consortium name="The Broad Institute Genome Sequencing Platform"/>
            <person name="Russ C."/>
            <person name="Cuomo C."/>
            <person name="Burger G."/>
            <person name="Gray M.W."/>
            <person name="Holland P.W.H."/>
            <person name="King N."/>
            <person name="Lang F.B.F."/>
            <person name="Roger A.J."/>
            <person name="Ruiz-Trillo I."/>
            <person name="Young S.K."/>
            <person name="Zeng Q."/>
            <person name="Gargeya S."/>
            <person name="Fitzgerald M."/>
            <person name="Haas B."/>
            <person name="Abouelleil A."/>
            <person name="Alvarado L."/>
            <person name="Arachchi H.M."/>
            <person name="Berlin A."/>
            <person name="Chapman S.B."/>
            <person name="Gearin G."/>
            <person name="Goldberg J."/>
            <person name="Griggs A."/>
            <person name="Gujja S."/>
            <person name="Hansen M."/>
            <person name="Heiman D."/>
            <person name="Howarth C."/>
            <person name="Larimer J."/>
            <person name="Lui A."/>
            <person name="MacDonald P.J.P."/>
            <person name="McCowen C."/>
            <person name="Montmayeur A."/>
            <person name="Murphy C."/>
            <person name="Neiman D."/>
            <person name="Pearson M."/>
            <person name="Priest M."/>
            <person name="Roberts A."/>
            <person name="Saif S."/>
            <person name="Shea T."/>
            <person name="Sisk P."/>
            <person name="Stolte C."/>
            <person name="Sykes S."/>
            <person name="Wortman J."/>
            <person name="Nusbaum C."/>
            <person name="Birren B."/>
        </authorList>
    </citation>
    <scope>NUCLEOTIDE SEQUENCE [LARGE SCALE GENOMIC DNA]</scope>
    <source>
        <strain evidence="1 2">ATCC 38327</strain>
    </source>
</reference>
<dbReference type="SUPFAM" id="SSF52047">
    <property type="entry name" value="RNI-like"/>
    <property type="match status" value="1"/>
</dbReference>
<evidence type="ECO:0000313" key="1">
    <source>
        <dbReference type="EMBL" id="KNE61289.1"/>
    </source>
</evidence>
<dbReference type="InterPro" id="IPR032675">
    <property type="entry name" value="LRR_dom_sf"/>
</dbReference>
<dbReference type="GO" id="GO:0031146">
    <property type="term" value="P:SCF-dependent proteasomal ubiquitin-dependent protein catabolic process"/>
    <property type="evidence" value="ECO:0007669"/>
    <property type="project" value="TreeGrafter"/>
</dbReference>
<keyword evidence="2" id="KW-1185">Reference proteome</keyword>